<dbReference type="EMBL" id="SHKV01000001">
    <property type="protein sequence ID" value="RZU32456.1"/>
    <property type="molecule type" value="Genomic_DNA"/>
</dbReference>
<protein>
    <submittedName>
        <fullName evidence="1">Uncharacterized protein</fullName>
    </submittedName>
</protein>
<keyword evidence="2" id="KW-1185">Reference proteome</keyword>
<evidence type="ECO:0000313" key="2">
    <source>
        <dbReference type="Proteomes" id="UP000292507"/>
    </source>
</evidence>
<dbReference type="AlphaFoldDB" id="A0A4V2G2B2"/>
<dbReference type="RefSeq" id="WP_104528400.1">
    <property type="nucleotide sequence ID" value="NZ_POQT01000013.1"/>
</dbReference>
<gene>
    <name evidence="1" type="ORF">BKA19_2151</name>
</gene>
<reference evidence="1 2" key="1">
    <citation type="submission" date="2019-02" db="EMBL/GenBank/DDBJ databases">
        <title>Sequencing the genomes of 1000 actinobacteria strains.</title>
        <authorList>
            <person name="Klenk H.-P."/>
        </authorList>
    </citation>
    <scope>NUCLEOTIDE SEQUENCE [LARGE SCALE GENOMIC DNA]</scope>
    <source>
        <strain evidence="1 2">DSM 44509</strain>
    </source>
</reference>
<name>A0A4V2G2B2_9ACTN</name>
<proteinExistence type="predicted"/>
<accession>A0A4V2G2B2</accession>
<sequence>MPPPPPVLLLDVDGVLNALCHELPEGWRRGTFNGYVLSWDPTVVRRLREWHESGRVELQWLTTWTELADRLLAEPMGLPRGLRTHAREAVLPTGFGGRLGGVAGWWKLAAARAVAEVEPGRRIVWIDDDLADQAEDTSEWLAANGQVLVVAPEVATGLTHAELDRVEAWLAAPG</sequence>
<dbReference type="Pfam" id="PF18143">
    <property type="entry name" value="HAD_SAK_2"/>
    <property type="match status" value="1"/>
</dbReference>
<dbReference type="OrthoDB" id="5124141at2"/>
<organism evidence="1 2">
    <name type="scientific">Blastococcus saxobsidens</name>
    <dbReference type="NCBI Taxonomy" id="138336"/>
    <lineage>
        <taxon>Bacteria</taxon>
        <taxon>Bacillati</taxon>
        <taxon>Actinomycetota</taxon>
        <taxon>Actinomycetes</taxon>
        <taxon>Geodermatophilales</taxon>
        <taxon>Geodermatophilaceae</taxon>
        <taxon>Blastococcus</taxon>
    </lineage>
</organism>
<dbReference type="Proteomes" id="UP000292507">
    <property type="component" value="Unassembled WGS sequence"/>
</dbReference>
<evidence type="ECO:0000313" key="1">
    <source>
        <dbReference type="EMBL" id="RZU32456.1"/>
    </source>
</evidence>
<comment type="caution">
    <text evidence="1">The sequence shown here is derived from an EMBL/GenBank/DDBJ whole genome shotgun (WGS) entry which is preliminary data.</text>
</comment>